<feature type="region of interest" description="Disordered" evidence="10">
    <location>
        <begin position="1"/>
        <end position="84"/>
    </location>
</feature>
<dbReference type="GO" id="GO:0005737">
    <property type="term" value="C:cytoplasm"/>
    <property type="evidence" value="ECO:0007669"/>
    <property type="project" value="UniProtKB-SubCell"/>
</dbReference>
<dbReference type="PANTHER" id="PTHR14165">
    <property type="entry name" value="MAJOR VAULT PROTEIN"/>
    <property type="match status" value="1"/>
</dbReference>
<dbReference type="InterPro" id="IPR041134">
    <property type="entry name" value="Vault_2"/>
</dbReference>
<feature type="domain" description="Major vault protein repeat" evidence="11">
    <location>
        <begin position="462"/>
        <end position="502"/>
    </location>
</feature>
<feature type="repeat" description="MVP" evidence="8">
    <location>
        <begin position="466"/>
        <end position="517"/>
    </location>
</feature>
<evidence type="ECO:0000313" key="17">
    <source>
        <dbReference type="Proteomes" id="UP000762676"/>
    </source>
</evidence>
<dbReference type="Pfam" id="PF17796">
    <property type="entry name" value="Vault_4"/>
    <property type="match status" value="1"/>
</dbReference>
<dbReference type="InterPro" id="IPR002499">
    <property type="entry name" value="Vault_N"/>
</dbReference>
<evidence type="ECO:0000259" key="13">
    <source>
        <dbReference type="Pfam" id="PF17794"/>
    </source>
</evidence>
<dbReference type="Gene3D" id="6.20.380.10">
    <property type="match status" value="1"/>
</dbReference>
<proteinExistence type="predicted"/>
<feature type="compositionally biased region" description="Basic and acidic residues" evidence="10">
    <location>
        <begin position="255"/>
        <end position="271"/>
    </location>
</feature>
<dbReference type="EMBL" id="BMAT01003668">
    <property type="protein sequence ID" value="GFR60178.1"/>
    <property type="molecule type" value="Genomic_DNA"/>
</dbReference>
<evidence type="ECO:0000256" key="2">
    <source>
        <dbReference type="ARBA" id="ARBA00004496"/>
    </source>
</evidence>
<dbReference type="FunFam" id="2.30.30.550:FF:000001">
    <property type="entry name" value="major vault protein-like"/>
    <property type="match status" value="2"/>
</dbReference>
<dbReference type="AlphaFoldDB" id="A0AAV4EGQ5"/>
<keyword evidence="4 8" id="KW-0963">Cytoplasm</keyword>
<feature type="repeat" description="MVP" evidence="8">
    <location>
        <begin position="361"/>
        <end position="415"/>
    </location>
</feature>
<dbReference type="InterPro" id="IPR041139">
    <property type="entry name" value="MVP_rep_dom"/>
</dbReference>
<dbReference type="CDD" id="cd06503">
    <property type="entry name" value="ATP-synt_Fo_b"/>
    <property type="match status" value="1"/>
</dbReference>
<evidence type="ECO:0000256" key="3">
    <source>
        <dbReference type="ARBA" id="ARBA00018296"/>
    </source>
</evidence>
<dbReference type="PROSITE" id="PS51224">
    <property type="entry name" value="MVP"/>
    <property type="match status" value="5"/>
</dbReference>
<keyword evidence="7 8" id="KW-0687">Ribonucleoprotein</keyword>
<feature type="region of interest" description="Disordered" evidence="10">
    <location>
        <begin position="984"/>
        <end position="1012"/>
    </location>
</feature>
<feature type="compositionally biased region" description="Polar residues" evidence="10">
    <location>
        <begin position="1"/>
        <end position="10"/>
    </location>
</feature>
<dbReference type="Pfam" id="PF11978">
    <property type="entry name" value="MVP_shoulder"/>
    <property type="match status" value="1"/>
</dbReference>
<evidence type="ECO:0000256" key="4">
    <source>
        <dbReference type="ARBA" id="ARBA00022490"/>
    </source>
</evidence>
<evidence type="ECO:0000313" key="16">
    <source>
        <dbReference type="EMBL" id="GFR60178.1"/>
    </source>
</evidence>
<dbReference type="InterPro" id="IPR036013">
    <property type="entry name" value="Band_7/SPFH_dom_sf"/>
</dbReference>
<evidence type="ECO:0000256" key="7">
    <source>
        <dbReference type="ARBA" id="ARBA00023274"/>
    </source>
</evidence>
<dbReference type="Gene3D" id="2.30.30.570">
    <property type="match status" value="2"/>
</dbReference>
<dbReference type="Gene3D" id="2.30.30.620">
    <property type="match status" value="1"/>
</dbReference>
<dbReference type="Pfam" id="PF17795">
    <property type="entry name" value="Vault_3"/>
    <property type="match status" value="1"/>
</dbReference>
<accession>A0AAV4EGQ5</accession>
<dbReference type="Gene3D" id="2.30.30.550">
    <property type="entry name" value="Major Vault Protein repeat"/>
    <property type="match status" value="4"/>
</dbReference>
<keyword evidence="9" id="KW-0175">Coiled coil</keyword>
<feature type="region of interest" description="Disordered" evidence="10">
    <location>
        <begin position="563"/>
        <end position="593"/>
    </location>
</feature>
<feature type="compositionally biased region" description="Basic and acidic residues" evidence="10">
    <location>
        <begin position="63"/>
        <end position="79"/>
    </location>
</feature>
<evidence type="ECO:0000259" key="12">
    <source>
        <dbReference type="Pfam" id="PF11978"/>
    </source>
</evidence>
<evidence type="ECO:0000259" key="15">
    <source>
        <dbReference type="Pfam" id="PF17796"/>
    </source>
</evidence>
<dbReference type="Pfam" id="PF01505">
    <property type="entry name" value="Vault"/>
    <property type="match status" value="3"/>
</dbReference>
<feature type="coiled-coil region" evidence="9">
    <location>
        <begin position="807"/>
        <end position="852"/>
    </location>
</feature>
<dbReference type="InterPro" id="IPR040989">
    <property type="entry name" value="Vault_3"/>
</dbReference>
<dbReference type="InterPro" id="IPR021870">
    <property type="entry name" value="MVP_shoulder"/>
</dbReference>
<evidence type="ECO:0000256" key="8">
    <source>
        <dbReference type="PROSITE-ProRule" id="PRU00571"/>
    </source>
</evidence>
<dbReference type="PROSITE" id="PS50096">
    <property type="entry name" value="IQ"/>
    <property type="match status" value="1"/>
</dbReference>
<dbReference type="InterPro" id="IPR039059">
    <property type="entry name" value="MVP"/>
</dbReference>
<dbReference type="Proteomes" id="UP000762676">
    <property type="component" value="Unassembled WGS sequence"/>
</dbReference>
<evidence type="ECO:0000256" key="10">
    <source>
        <dbReference type="SAM" id="MobiDB-lite"/>
    </source>
</evidence>
<name>A0AAV4EGQ5_9GAST</name>
<feature type="repeat" description="MVP" evidence="8">
    <location>
        <begin position="417"/>
        <end position="465"/>
    </location>
</feature>
<gene>
    <name evidence="16" type="ORF">ElyMa_001814900</name>
</gene>
<evidence type="ECO:0000259" key="14">
    <source>
        <dbReference type="Pfam" id="PF17795"/>
    </source>
</evidence>
<feature type="compositionally biased region" description="Basic residues" evidence="10">
    <location>
        <begin position="12"/>
        <end position="30"/>
    </location>
</feature>
<feature type="region of interest" description="Disordered" evidence="10">
    <location>
        <begin position="225"/>
        <end position="271"/>
    </location>
</feature>
<feature type="domain" description="Major vault protein repeat" evidence="13">
    <location>
        <begin position="128"/>
        <end position="193"/>
    </location>
</feature>
<dbReference type="GO" id="GO:0005634">
    <property type="term" value="C:nucleus"/>
    <property type="evidence" value="ECO:0007669"/>
    <property type="project" value="UniProtKB-SubCell"/>
</dbReference>
<feature type="compositionally biased region" description="Basic and acidic residues" evidence="10">
    <location>
        <begin position="567"/>
        <end position="577"/>
    </location>
</feature>
<comment type="caution">
    <text evidence="16">The sequence shown here is derived from an EMBL/GenBank/DDBJ whole genome shotgun (WGS) entry which is preliminary data.</text>
</comment>
<evidence type="ECO:0000259" key="11">
    <source>
        <dbReference type="Pfam" id="PF01505"/>
    </source>
</evidence>
<dbReference type="InterPro" id="IPR041136">
    <property type="entry name" value="Vault_4"/>
</dbReference>
<feature type="domain" description="Major vault protein shoulder" evidence="12">
    <location>
        <begin position="664"/>
        <end position="780"/>
    </location>
</feature>
<feature type="domain" description="Major vault protein repeat" evidence="13">
    <location>
        <begin position="412"/>
        <end position="458"/>
    </location>
</feature>
<feature type="domain" description="Major vault protein repeat" evidence="14">
    <location>
        <begin position="602"/>
        <end position="663"/>
    </location>
</feature>
<dbReference type="PANTHER" id="PTHR14165:SF3">
    <property type="entry name" value="MAJOR VAULT PROTEIN"/>
    <property type="match status" value="1"/>
</dbReference>
<dbReference type="GO" id="GO:1990904">
    <property type="term" value="C:ribonucleoprotein complex"/>
    <property type="evidence" value="ECO:0007669"/>
    <property type="project" value="UniProtKB-UniRule"/>
</dbReference>
<keyword evidence="17" id="KW-1185">Reference proteome</keyword>
<dbReference type="FunFam" id="2.30.30.570:FF:000002">
    <property type="entry name" value="Major vault protein-alpha"/>
    <property type="match status" value="1"/>
</dbReference>
<dbReference type="Gene3D" id="6.10.250.720">
    <property type="match status" value="1"/>
</dbReference>
<evidence type="ECO:0000256" key="5">
    <source>
        <dbReference type="ARBA" id="ARBA00022737"/>
    </source>
</evidence>
<dbReference type="InterPro" id="IPR043023">
    <property type="entry name" value="MVP_rep_sf"/>
</dbReference>
<keyword evidence="6" id="KW-0539">Nucleus</keyword>
<comment type="subcellular location">
    <subcellularLocation>
        <location evidence="2 8">Cytoplasm</location>
    </subcellularLocation>
    <subcellularLocation>
        <location evidence="1">Nucleus</location>
    </subcellularLocation>
</comment>
<evidence type="ECO:0000256" key="9">
    <source>
        <dbReference type="SAM" id="Coils"/>
    </source>
</evidence>
<feature type="repeat" description="MVP" evidence="8">
    <location>
        <begin position="308"/>
        <end position="360"/>
    </location>
</feature>
<feature type="domain" description="Major vault protein repeat" evidence="15">
    <location>
        <begin position="513"/>
        <end position="572"/>
    </location>
</feature>
<dbReference type="Gene3D" id="3.30.479.30">
    <property type="entry name" value="Band 7 domain"/>
    <property type="match status" value="1"/>
</dbReference>
<sequence>MSFNAINGGTSRRSRSRSRSYSRSRSRSPQKTRDSSLRKGKRDRRRSESAEMDSDVYTAQTNKRRERERSSSKVRDWSPSRDSTIVRIPPNHYLHVLDQNTNVTSVILGPQTFVRKDNQRIDRGPCRMIVIPPRHYCIVENPVVKQEESGQGGGRGGAPVLDSLGQVKLRHGEAEIRFAGDPFPLYPGEYLKQPVRPLKVVQANTALKIRAILDFDDYLDEDEASATEGSAKTTAEKGDGSGKTPGKSGIGKGRRSVDASSRRGEGVEGRRVTRRSAGDVWMFEGPGTFIPRIETVIEETVRASVIAPNQAVRLRATKECIDRSGRPRVTGEEWLVKEVGAYLPGVYEEVVDVVKAYALTDKQALHVCALKTFEDDFGVSRNNGEEWLVTMAMTDAHIPSVYEKVLGVVNVTTLTPRHYCIILNPIGTDGKPQYGQKKLVRGEKSFFLMPGESLEKGIQNVYVLGEDEGLVLKALEGFKDGNKQRNPGDKWMINGPLEYVPPVEVEVVMRRRAIPLDESEGIYIRDIKSGKVRSVTGATYMIKENEELWEKELTETVEELLASQKDPLADRSTRLDPKNTQQSASGQAEGVNKKTCRDKTRVVTFRVPHNAACQIYDYRDKRSRVIYGPELAMLGPDEQFTQLSLSGGKPKKQNVIKALCLLLGPDFATDVITVETADHARLSLQLAYNWYFDVSDQSIEASAKLFSVPDFIGDSCKAIASRVRGAVAQTPFDEFHKNSTKVIRASVFGFSDGKIGKELRFQQNNLVVTNVDIQSVEPVDQRTRDALQKSVQMAIEITTKSQEAAARHEAERLEQEARGRLERQKINDEASAEKARRELLELQAQSAAVESTGQAKAEAQSRAEASRIEGETAVEQARLKAEAMAIEADAELKRLSQARAAELEYQVAQDKQYIYRNGELNAQEIRKFQEMVTSLGSGAIVSMATAGKEHQLKMLEALGLKSTLITDGSSPINLLSTAAGLIGSGTAEFLPSSPKRRKIDDTAEDTTPESDS</sequence>
<evidence type="ECO:0000256" key="1">
    <source>
        <dbReference type="ARBA" id="ARBA00004123"/>
    </source>
</evidence>
<organism evidence="16 17">
    <name type="scientific">Elysia marginata</name>
    <dbReference type="NCBI Taxonomy" id="1093978"/>
    <lineage>
        <taxon>Eukaryota</taxon>
        <taxon>Metazoa</taxon>
        <taxon>Spiralia</taxon>
        <taxon>Lophotrochozoa</taxon>
        <taxon>Mollusca</taxon>
        <taxon>Gastropoda</taxon>
        <taxon>Heterobranchia</taxon>
        <taxon>Euthyneura</taxon>
        <taxon>Panpulmonata</taxon>
        <taxon>Sacoglossa</taxon>
        <taxon>Placobranchoidea</taxon>
        <taxon>Plakobranchidae</taxon>
        <taxon>Elysia</taxon>
    </lineage>
</organism>
<feature type="domain" description="Major vault protein repeat" evidence="11">
    <location>
        <begin position="305"/>
        <end position="345"/>
    </location>
</feature>
<keyword evidence="5" id="KW-0677">Repeat</keyword>
<reference evidence="16 17" key="1">
    <citation type="journal article" date="2021" name="Elife">
        <title>Chloroplast acquisition without the gene transfer in kleptoplastic sea slugs, Plakobranchus ocellatus.</title>
        <authorList>
            <person name="Maeda T."/>
            <person name="Takahashi S."/>
            <person name="Yoshida T."/>
            <person name="Shimamura S."/>
            <person name="Takaki Y."/>
            <person name="Nagai Y."/>
            <person name="Toyoda A."/>
            <person name="Suzuki Y."/>
            <person name="Arimoto A."/>
            <person name="Ishii H."/>
            <person name="Satoh N."/>
            <person name="Nishiyama T."/>
            <person name="Hasebe M."/>
            <person name="Maruyama T."/>
            <person name="Minagawa J."/>
            <person name="Obokata J."/>
            <person name="Shigenobu S."/>
        </authorList>
    </citation>
    <scope>NUCLEOTIDE SEQUENCE [LARGE SCALE GENOMIC DNA]</scope>
</reference>
<dbReference type="InterPro" id="IPR043179">
    <property type="entry name" value="Vault_2_sf"/>
</dbReference>
<dbReference type="FunFam" id="2.30.30.570:FF:000001">
    <property type="entry name" value="major vault protein-like"/>
    <property type="match status" value="1"/>
</dbReference>
<dbReference type="Gene3D" id="2.30.30.560">
    <property type="match status" value="2"/>
</dbReference>
<feature type="compositionally biased region" description="Acidic residues" evidence="10">
    <location>
        <begin position="1002"/>
        <end position="1012"/>
    </location>
</feature>
<dbReference type="CDD" id="cd08825">
    <property type="entry name" value="MVP_shoulder"/>
    <property type="match status" value="1"/>
</dbReference>
<feature type="repeat" description="MVP" evidence="8">
    <location>
        <begin position="134"/>
        <end position="202"/>
    </location>
</feature>
<dbReference type="Pfam" id="PF17794">
    <property type="entry name" value="Vault_2"/>
    <property type="match status" value="2"/>
</dbReference>
<dbReference type="FunFam" id="2.30.30.560:FF:000001">
    <property type="entry name" value="major vault protein-like"/>
    <property type="match status" value="1"/>
</dbReference>
<protein>
    <recommendedName>
        <fullName evidence="3">Major vault protein</fullName>
    </recommendedName>
</protein>
<dbReference type="FunFam" id="3.30.479.30:FF:000010">
    <property type="entry name" value="major vault protein-like"/>
    <property type="match status" value="1"/>
</dbReference>
<evidence type="ECO:0000256" key="6">
    <source>
        <dbReference type="ARBA" id="ARBA00023242"/>
    </source>
</evidence>
<dbReference type="FunFam" id="2.30.30.560:FF:000002">
    <property type="entry name" value="Major vault protein-alpha"/>
    <property type="match status" value="1"/>
</dbReference>
<feature type="domain" description="Major vault protein repeat" evidence="11">
    <location>
        <begin position="358"/>
        <end position="399"/>
    </location>
</feature>